<organism evidence="1">
    <name type="scientific">Ananas comosus var. bracteatus</name>
    <name type="common">red pineapple</name>
    <dbReference type="NCBI Taxonomy" id="296719"/>
    <lineage>
        <taxon>Eukaryota</taxon>
        <taxon>Viridiplantae</taxon>
        <taxon>Streptophyta</taxon>
        <taxon>Embryophyta</taxon>
        <taxon>Tracheophyta</taxon>
        <taxon>Spermatophyta</taxon>
        <taxon>Magnoliopsida</taxon>
        <taxon>Liliopsida</taxon>
        <taxon>Poales</taxon>
        <taxon>Bromeliaceae</taxon>
        <taxon>Bromelioideae</taxon>
        <taxon>Ananas</taxon>
    </lineage>
</organism>
<proteinExistence type="predicted"/>
<name>A0A6V7PIB6_ANACO</name>
<evidence type="ECO:0000313" key="1">
    <source>
        <dbReference type="EMBL" id="CAD1830266.1"/>
    </source>
</evidence>
<sequence>MQWRLAATPSHPPVRGGVAPLAVLSSFPASLALLPVPSDVPSTFFRTLRLLPPCSLSRPPSPPPVPFRQPVGLGGGVVPSVVWAAIFPPPHVLGCTAGVASSYGWWSRFGIPDLFFYFPRNVVPCFLARLSCRSCLVVLLIMAAVVVEICFRDFLRIICQRFSLAAPVYGIPIENGGLLSAYVEVEVPRGEIVMETIRCWGTFCSTVDETEEDAACRAVARLRDEFDFEVKDSNLEEKKFLKSLYERVSADYSLLRGKYKRLRRDCNLLKGYCSSLLAEKEQLLSDRREFKDNLLKCLASVKQ</sequence>
<protein>
    <submittedName>
        <fullName evidence="1">Uncharacterized protein</fullName>
    </submittedName>
</protein>
<accession>A0A6V7PIB6</accession>
<dbReference type="EMBL" id="LR862148">
    <property type="protein sequence ID" value="CAD1830266.1"/>
    <property type="molecule type" value="Genomic_DNA"/>
</dbReference>
<gene>
    <name evidence="1" type="ORF">CB5_LOCUS13477</name>
</gene>
<dbReference type="AlphaFoldDB" id="A0A6V7PIB6"/>
<reference evidence="1" key="1">
    <citation type="submission" date="2020-07" db="EMBL/GenBank/DDBJ databases">
        <authorList>
            <person name="Lin J."/>
        </authorList>
    </citation>
    <scope>NUCLEOTIDE SEQUENCE</scope>
</reference>